<accession>A0ACB8TX64</accession>
<dbReference type="EMBL" id="MU274922">
    <property type="protein sequence ID" value="KAI0086642.1"/>
    <property type="molecule type" value="Genomic_DNA"/>
</dbReference>
<reference evidence="1" key="1">
    <citation type="journal article" date="2021" name="Environ. Microbiol.">
        <title>Gene family expansions and transcriptome signatures uncover fungal adaptations to wood decay.</title>
        <authorList>
            <person name="Hage H."/>
            <person name="Miyauchi S."/>
            <person name="Viragh M."/>
            <person name="Drula E."/>
            <person name="Min B."/>
            <person name="Chaduli D."/>
            <person name="Navarro D."/>
            <person name="Favel A."/>
            <person name="Norest M."/>
            <person name="Lesage-Meessen L."/>
            <person name="Balint B."/>
            <person name="Merenyi Z."/>
            <person name="de Eugenio L."/>
            <person name="Morin E."/>
            <person name="Martinez A.T."/>
            <person name="Baldrian P."/>
            <person name="Stursova M."/>
            <person name="Martinez M.J."/>
            <person name="Novotny C."/>
            <person name="Magnuson J.K."/>
            <person name="Spatafora J.W."/>
            <person name="Maurice S."/>
            <person name="Pangilinan J."/>
            <person name="Andreopoulos W."/>
            <person name="LaButti K."/>
            <person name="Hundley H."/>
            <person name="Na H."/>
            <person name="Kuo A."/>
            <person name="Barry K."/>
            <person name="Lipzen A."/>
            <person name="Henrissat B."/>
            <person name="Riley R."/>
            <person name="Ahrendt S."/>
            <person name="Nagy L.G."/>
            <person name="Grigoriev I.V."/>
            <person name="Martin F."/>
            <person name="Rosso M.N."/>
        </authorList>
    </citation>
    <scope>NUCLEOTIDE SEQUENCE</scope>
    <source>
        <strain evidence="1">CBS 384.51</strain>
    </source>
</reference>
<keyword evidence="2" id="KW-1185">Reference proteome</keyword>
<name>A0ACB8TX64_9APHY</name>
<protein>
    <submittedName>
        <fullName evidence="1">Clavaminate synthase-like protein</fullName>
    </submittedName>
</protein>
<proteinExistence type="predicted"/>
<comment type="caution">
    <text evidence="1">The sequence shown here is derived from an EMBL/GenBank/DDBJ whole genome shotgun (WGS) entry which is preliminary data.</text>
</comment>
<evidence type="ECO:0000313" key="2">
    <source>
        <dbReference type="Proteomes" id="UP001055072"/>
    </source>
</evidence>
<gene>
    <name evidence="1" type="ORF">BDY19DRAFT_986467</name>
</gene>
<sequence>MFAHKRGISTENWRRVYTDACILRSLADILNMEHNELLHQSMSDVCIARLDRAIIIAGPCGCGRLDLILELIRGIQLHTSWTKKLNTSRSSLSSGDSLSKAIALPRTFAKPIPRLDLGVSPSLSAFASTYFMEPFILPGYVLDWPAMQEHPWRSIEYLEKIAGPGRIVPVEVGSDYRTDDWTQTLMSWESFLASLSVLYGGSEKEQVPKPVLYLAQHNLFTQFPALRNDIIVPDYVYAAPDAPENYPEYHPPANDEQLVTNVWLGPAGAVSPAHTDPFFNFYAQVVGKKTVWLSSPETSSYMYPYSNGNRNTDESPADPLSSHSNPAANNVEPLMSNTSRVDVFAPDDTKYPLFSRHVMPGAMCATLEPGDLLYFPPGWWHAMRSEETSFSVSMWF</sequence>
<organism evidence="1 2">
    <name type="scientific">Irpex rosettiformis</name>
    <dbReference type="NCBI Taxonomy" id="378272"/>
    <lineage>
        <taxon>Eukaryota</taxon>
        <taxon>Fungi</taxon>
        <taxon>Dikarya</taxon>
        <taxon>Basidiomycota</taxon>
        <taxon>Agaricomycotina</taxon>
        <taxon>Agaricomycetes</taxon>
        <taxon>Polyporales</taxon>
        <taxon>Irpicaceae</taxon>
        <taxon>Irpex</taxon>
    </lineage>
</organism>
<dbReference type="Proteomes" id="UP001055072">
    <property type="component" value="Unassembled WGS sequence"/>
</dbReference>
<evidence type="ECO:0000313" key="1">
    <source>
        <dbReference type="EMBL" id="KAI0086642.1"/>
    </source>
</evidence>